<dbReference type="AlphaFoldDB" id="A0A388TCI9"/>
<evidence type="ECO:0000256" key="1">
    <source>
        <dbReference type="SAM" id="MobiDB-lite"/>
    </source>
</evidence>
<evidence type="ECO:0000259" key="2">
    <source>
        <dbReference type="SMART" id="SM00834"/>
    </source>
</evidence>
<dbReference type="Pfam" id="PF09723">
    <property type="entry name" value="Zn_ribbon_8"/>
    <property type="match status" value="1"/>
</dbReference>
<feature type="region of interest" description="Disordered" evidence="1">
    <location>
        <begin position="62"/>
        <end position="111"/>
    </location>
</feature>
<dbReference type="SMART" id="SM00834">
    <property type="entry name" value="CxxC_CXXC_SSSS"/>
    <property type="match status" value="1"/>
</dbReference>
<dbReference type="InterPro" id="IPR013429">
    <property type="entry name" value="Regulatory_FmdB_Zinc_ribbon"/>
</dbReference>
<gene>
    <name evidence="3" type="ORF">NO1_1361</name>
</gene>
<comment type="caution">
    <text evidence="3">The sequence shown here is derived from an EMBL/GenBank/DDBJ whole genome shotgun (WGS) entry which is preliminary data.</text>
</comment>
<reference evidence="3 4" key="1">
    <citation type="journal article" date="2019" name="ISME J.">
        <title>Genome analyses of uncultured TG2/ZB3 bacteria in 'Margulisbacteria' specifically attached to ectosymbiotic spirochetes of protists in the termite gut.</title>
        <authorList>
            <person name="Utami Y.D."/>
            <person name="Kuwahara H."/>
            <person name="Igai K."/>
            <person name="Murakami T."/>
            <person name="Sugaya K."/>
            <person name="Morikawa T."/>
            <person name="Nagura Y."/>
            <person name="Yuki M."/>
            <person name="Deevong P."/>
            <person name="Inoue T."/>
            <person name="Kihara K."/>
            <person name="Lo N."/>
            <person name="Yamada A."/>
            <person name="Ohkuma M."/>
            <person name="Hongoh Y."/>
        </authorList>
    </citation>
    <scope>NUCLEOTIDE SEQUENCE [LARGE SCALE GENOMIC DNA]</scope>
    <source>
        <strain evidence="3">NkOx7-01</strain>
    </source>
</reference>
<name>A0A388TCI9_TERA1</name>
<evidence type="ECO:0000313" key="3">
    <source>
        <dbReference type="EMBL" id="GBR74132.1"/>
    </source>
</evidence>
<sequence length="111" mass="12599">MPVFDFACGQCRKKFSELIFGSEKISCPYCGAKNPRKLFSGLHTISDATRLEAQAADLPTLEQWEKARRTKSDDSSTARGSRKKQPREKTKRLSMRDLKPRAAISQARHSR</sequence>
<feature type="compositionally biased region" description="Basic and acidic residues" evidence="1">
    <location>
        <begin position="63"/>
        <end position="76"/>
    </location>
</feature>
<organism evidence="3 4">
    <name type="scientific">Termititenax aidoneus</name>
    <dbReference type="NCBI Taxonomy" id="2218524"/>
    <lineage>
        <taxon>Bacteria</taxon>
        <taxon>Bacillati</taxon>
        <taxon>Candidatus Margulisiibacteriota</taxon>
        <taxon>Candidatus Termititenacia</taxon>
        <taxon>Candidatus Termititenacales</taxon>
        <taxon>Candidatus Termititenacaceae</taxon>
        <taxon>Candidatus Termititenax</taxon>
    </lineage>
</organism>
<feature type="compositionally biased region" description="Basic residues" evidence="1">
    <location>
        <begin position="80"/>
        <end position="93"/>
    </location>
</feature>
<keyword evidence="4" id="KW-1185">Reference proteome</keyword>
<evidence type="ECO:0000313" key="4">
    <source>
        <dbReference type="Proteomes" id="UP000269352"/>
    </source>
</evidence>
<protein>
    <recommendedName>
        <fullName evidence="2">Putative regulatory protein FmdB zinc ribbon domain-containing protein</fullName>
    </recommendedName>
</protein>
<accession>A0A388TCI9</accession>
<dbReference type="EMBL" id="BGZN01000031">
    <property type="protein sequence ID" value="GBR74132.1"/>
    <property type="molecule type" value="Genomic_DNA"/>
</dbReference>
<proteinExistence type="predicted"/>
<dbReference type="Proteomes" id="UP000269352">
    <property type="component" value="Unassembled WGS sequence"/>
</dbReference>
<dbReference type="NCBIfam" id="TIGR02605">
    <property type="entry name" value="CxxC_CxxC_SSSS"/>
    <property type="match status" value="1"/>
</dbReference>
<feature type="domain" description="Putative regulatory protein FmdB zinc ribbon" evidence="2">
    <location>
        <begin position="1"/>
        <end position="40"/>
    </location>
</feature>